<reference evidence="1 2" key="1">
    <citation type="submission" date="2019-05" db="EMBL/GenBank/DDBJ databases">
        <title>Another draft genome of Portunus trituberculatus and its Hox gene families provides insights of decapod evolution.</title>
        <authorList>
            <person name="Jeong J.-H."/>
            <person name="Song I."/>
            <person name="Kim S."/>
            <person name="Choi T."/>
            <person name="Kim D."/>
            <person name="Ryu S."/>
            <person name="Kim W."/>
        </authorList>
    </citation>
    <scope>NUCLEOTIDE SEQUENCE [LARGE SCALE GENOMIC DNA]</scope>
    <source>
        <tissue evidence="1">Muscle</tissue>
    </source>
</reference>
<evidence type="ECO:0000313" key="1">
    <source>
        <dbReference type="EMBL" id="MPC21811.1"/>
    </source>
</evidence>
<dbReference type="AlphaFoldDB" id="A0A5B7DJQ5"/>
<dbReference type="Proteomes" id="UP000324222">
    <property type="component" value="Unassembled WGS sequence"/>
</dbReference>
<comment type="caution">
    <text evidence="1">The sequence shown here is derived from an EMBL/GenBank/DDBJ whole genome shotgun (WGS) entry which is preliminary data.</text>
</comment>
<organism evidence="1 2">
    <name type="scientific">Portunus trituberculatus</name>
    <name type="common">Swimming crab</name>
    <name type="synonym">Neptunus trituberculatus</name>
    <dbReference type="NCBI Taxonomy" id="210409"/>
    <lineage>
        <taxon>Eukaryota</taxon>
        <taxon>Metazoa</taxon>
        <taxon>Ecdysozoa</taxon>
        <taxon>Arthropoda</taxon>
        <taxon>Crustacea</taxon>
        <taxon>Multicrustacea</taxon>
        <taxon>Malacostraca</taxon>
        <taxon>Eumalacostraca</taxon>
        <taxon>Eucarida</taxon>
        <taxon>Decapoda</taxon>
        <taxon>Pleocyemata</taxon>
        <taxon>Brachyura</taxon>
        <taxon>Eubrachyura</taxon>
        <taxon>Portunoidea</taxon>
        <taxon>Portunidae</taxon>
        <taxon>Portuninae</taxon>
        <taxon>Portunus</taxon>
    </lineage>
</organism>
<sequence length="146" mass="15827">MAQLNRAAGTRRRLPALTTIAAPTRTPRGQLGDHLPYPLRECVWGDGGCRHLVIASFLRRKGKGPACVCVGEGGDFLLLLRRQQQQNCKITEVPRLHHAPVPCCPRPGSAGHQVTRGYSGNKPALPVVSRPGTPALRPKPIQLHSL</sequence>
<gene>
    <name evidence="1" type="ORF">E2C01_014809</name>
</gene>
<name>A0A5B7DJQ5_PORTR</name>
<accession>A0A5B7DJQ5</accession>
<proteinExistence type="predicted"/>
<dbReference type="EMBL" id="VSRR010001020">
    <property type="protein sequence ID" value="MPC21811.1"/>
    <property type="molecule type" value="Genomic_DNA"/>
</dbReference>
<protein>
    <submittedName>
        <fullName evidence="1">Uncharacterized protein</fullName>
    </submittedName>
</protein>
<keyword evidence="2" id="KW-1185">Reference proteome</keyword>
<evidence type="ECO:0000313" key="2">
    <source>
        <dbReference type="Proteomes" id="UP000324222"/>
    </source>
</evidence>